<dbReference type="NCBIfam" id="TIGR00400">
    <property type="entry name" value="mgtE"/>
    <property type="match status" value="1"/>
</dbReference>
<proteinExistence type="inferred from homology"/>
<keyword evidence="9" id="KW-1003">Cell membrane</keyword>
<keyword evidence="4 9" id="KW-0812">Transmembrane</keyword>
<dbReference type="InterPro" id="IPR006668">
    <property type="entry name" value="Mg_transptr_MgtE_intracell_dom"/>
</dbReference>
<feature type="transmembrane region" description="Helical" evidence="9">
    <location>
        <begin position="358"/>
        <end position="378"/>
    </location>
</feature>
<dbReference type="PANTHER" id="PTHR43773">
    <property type="entry name" value="MAGNESIUM TRANSPORTER MGTE"/>
    <property type="match status" value="1"/>
</dbReference>
<dbReference type="InterPro" id="IPR038076">
    <property type="entry name" value="MgtE_N_sf"/>
</dbReference>
<dbReference type="PANTHER" id="PTHR43773:SF1">
    <property type="entry name" value="MAGNESIUM TRANSPORTER MGTE"/>
    <property type="match status" value="1"/>
</dbReference>
<dbReference type="InterPro" id="IPR000644">
    <property type="entry name" value="CBS_dom"/>
</dbReference>
<evidence type="ECO:0000256" key="5">
    <source>
        <dbReference type="ARBA" id="ARBA00022842"/>
    </source>
</evidence>
<organism evidence="11 12">
    <name type="scientific">Aliidiomarina taiwanensis</name>
    <dbReference type="NCBI Taxonomy" id="946228"/>
    <lineage>
        <taxon>Bacteria</taxon>
        <taxon>Pseudomonadati</taxon>
        <taxon>Pseudomonadota</taxon>
        <taxon>Gammaproteobacteria</taxon>
        <taxon>Alteromonadales</taxon>
        <taxon>Idiomarinaceae</taxon>
        <taxon>Aliidiomarina</taxon>
    </lineage>
</organism>
<dbReference type="InterPro" id="IPR046342">
    <property type="entry name" value="CBS_dom_sf"/>
</dbReference>
<evidence type="ECO:0000256" key="4">
    <source>
        <dbReference type="ARBA" id="ARBA00022692"/>
    </source>
</evidence>
<dbReference type="SUPFAM" id="SSF54631">
    <property type="entry name" value="CBS-domain pair"/>
    <property type="match status" value="1"/>
</dbReference>
<protein>
    <recommendedName>
        <fullName evidence="9">Magnesium transporter MgtE</fullName>
    </recommendedName>
</protein>
<comment type="similarity">
    <text evidence="2 9">Belongs to the SLC41A transporter family.</text>
</comment>
<dbReference type="EMBL" id="PIPQ01000001">
    <property type="protein sequence ID" value="RUO43765.1"/>
    <property type="molecule type" value="Genomic_DNA"/>
</dbReference>
<feature type="domain" description="CBS" evidence="10">
    <location>
        <begin position="200"/>
        <end position="257"/>
    </location>
</feature>
<evidence type="ECO:0000256" key="8">
    <source>
        <dbReference type="PROSITE-ProRule" id="PRU00703"/>
    </source>
</evidence>
<keyword evidence="12" id="KW-1185">Reference proteome</keyword>
<dbReference type="OrthoDB" id="9790355at2"/>
<dbReference type="Pfam" id="PF00571">
    <property type="entry name" value="CBS"/>
    <property type="match status" value="2"/>
</dbReference>
<dbReference type="Gene3D" id="1.25.60.10">
    <property type="entry name" value="MgtE N-terminal domain-like"/>
    <property type="match status" value="1"/>
</dbReference>
<sequence>MTIETQEYLIDIVEQGNEKALRTTLASMASADIAEYIDENFEVYGAMALMEKMSAEQQAAVFGYLRPNNQQELARHMEVGMLAKLFRDMSSDERADVYAMLNVKLQDALMRRMAKTERDDLLMLASYEEGLVGSVMTSGYASIPLGVTVETALYRLRQSAPEKETIYQTYVVDKEHKLHGVVSLRDLITASPDDIIDDIMVRDVLTVSPDMPQSEAARIISRYDLIAIPVIDKDRLLVGMVTFDDAMDVVEEEDTDTMHRSATVGKIEGGFKDASPFTIYRSRVNWLVLLVFANIFSGAGIAHFEETIKAYGALLFFLPLLIASGGNTGAQAATLIVRGIATGDVFKSDWPRMLAKELLVSVALGVTMAISIGVIGYWRAGPDIILVVALSMLCIVLVGSLIGVLLPFVLNRFGWDPATASSPLVTTIADTSGVLIYFGIASAILDFSVVPG</sequence>
<dbReference type="SUPFAM" id="SSF158791">
    <property type="entry name" value="MgtE N-terminal domain-like"/>
    <property type="match status" value="1"/>
</dbReference>
<keyword evidence="6 9" id="KW-1133">Transmembrane helix</keyword>
<evidence type="ECO:0000256" key="6">
    <source>
        <dbReference type="ARBA" id="ARBA00022989"/>
    </source>
</evidence>
<evidence type="ECO:0000256" key="3">
    <source>
        <dbReference type="ARBA" id="ARBA00022448"/>
    </source>
</evidence>
<evidence type="ECO:0000256" key="7">
    <source>
        <dbReference type="ARBA" id="ARBA00023136"/>
    </source>
</evidence>
<keyword evidence="3 9" id="KW-0813">Transport</keyword>
<keyword evidence="5 9" id="KW-0460">Magnesium</keyword>
<dbReference type="SMART" id="SM00116">
    <property type="entry name" value="CBS"/>
    <property type="match status" value="2"/>
</dbReference>
<dbReference type="InterPro" id="IPR006669">
    <property type="entry name" value="MgtE_transporter"/>
</dbReference>
<evidence type="ECO:0000256" key="1">
    <source>
        <dbReference type="ARBA" id="ARBA00004141"/>
    </source>
</evidence>
<dbReference type="Pfam" id="PF03448">
    <property type="entry name" value="MgtE_N"/>
    <property type="match status" value="1"/>
</dbReference>
<dbReference type="InterPro" id="IPR036739">
    <property type="entry name" value="SLC41_membr_dom_sf"/>
</dbReference>
<feature type="transmembrane region" description="Helical" evidence="9">
    <location>
        <begin position="310"/>
        <end position="337"/>
    </location>
</feature>
<comment type="subunit">
    <text evidence="9">Homodimer.</text>
</comment>
<dbReference type="GO" id="GO:0005886">
    <property type="term" value="C:plasma membrane"/>
    <property type="evidence" value="ECO:0007669"/>
    <property type="project" value="UniProtKB-SubCell"/>
</dbReference>
<dbReference type="InterPro" id="IPR006667">
    <property type="entry name" value="SLC41_membr_dom"/>
</dbReference>
<comment type="subcellular location">
    <subcellularLocation>
        <location evidence="9">Cell membrane</location>
        <topology evidence="9">Multi-pass membrane protein</topology>
    </subcellularLocation>
    <subcellularLocation>
        <location evidence="1">Membrane</location>
        <topology evidence="1">Multi-pass membrane protein</topology>
    </subcellularLocation>
</comment>
<evidence type="ECO:0000313" key="11">
    <source>
        <dbReference type="EMBL" id="RUO43765.1"/>
    </source>
</evidence>
<keyword evidence="8" id="KW-0129">CBS domain</keyword>
<dbReference type="CDD" id="cd04606">
    <property type="entry name" value="CBS_pair_Mg_transporter"/>
    <property type="match status" value="1"/>
</dbReference>
<dbReference type="SUPFAM" id="SSF161093">
    <property type="entry name" value="MgtE membrane domain-like"/>
    <property type="match status" value="1"/>
</dbReference>
<feature type="transmembrane region" description="Helical" evidence="9">
    <location>
        <begin position="384"/>
        <end position="410"/>
    </location>
</feature>
<dbReference type="PROSITE" id="PS51371">
    <property type="entry name" value="CBS"/>
    <property type="match status" value="2"/>
</dbReference>
<dbReference type="Pfam" id="PF01769">
    <property type="entry name" value="MgtE"/>
    <property type="match status" value="1"/>
</dbReference>
<accession>A0A432X8L5</accession>
<dbReference type="Gene3D" id="1.10.357.20">
    <property type="entry name" value="SLC41 divalent cation transporters, integral membrane domain"/>
    <property type="match status" value="1"/>
</dbReference>
<keyword evidence="7 9" id="KW-0472">Membrane</keyword>
<reference evidence="11 12" key="1">
    <citation type="journal article" date="2011" name="Front. Microbiol.">
        <title>Genomic signatures of strain selection and enhancement in Bacillus atrophaeus var. globigii, a historical biowarfare simulant.</title>
        <authorList>
            <person name="Gibbons H.S."/>
            <person name="Broomall S.M."/>
            <person name="McNew L.A."/>
            <person name="Daligault H."/>
            <person name="Chapman C."/>
            <person name="Bruce D."/>
            <person name="Karavis M."/>
            <person name="Krepps M."/>
            <person name="McGregor P.A."/>
            <person name="Hong C."/>
            <person name="Park K.H."/>
            <person name="Akmal A."/>
            <person name="Feldman A."/>
            <person name="Lin J.S."/>
            <person name="Chang W.E."/>
            <person name="Higgs B.W."/>
            <person name="Demirev P."/>
            <person name="Lindquist J."/>
            <person name="Liem A."/>
            <person name="Fochler E."/>
            <person name="Read T.D."/>
            <person name="Tapia R."/>
            <person name="Johnson S."/>
            <person name="Bishop-Lilly K.A."/>
            <person name="Detter C."/>
            <person name="Han C."/>
            <person name="Sozhamannan S."/>
            <person name="Rosenzweig C.N."/>
            <person name="Skowronski E.W."/>
        </authorList>
    </citation>
    <scope>NUCLEOTIDE SEQUENCE [LARGE SCALE GENOMIC DNA]</scope>
    <source>
        <strain evidence="11 12">AIT1</strain>
    </source>
</reference>
<name>A0A432X8L5_9GAMM</name>
<comment type="caution">
    <text evidence="11">The sequence shown here is derived from an EMBL/GenBank/DDBJ whole genome shotgun (WGS) entry which is preliminary data.</text>
</comment>
<dbReference type="GO" id="GO:0046872">
    <property type="term" value="F:metal ion binding"/>
    <property type="evidence" value="ECO:0007669"/>
    <property type="project" value="UniProtKB-KW"/>
</dbReference>
<evidence type="ECO:0000259" key="10">
    <source>
        <dbReference type="PROSITE" id="PS51371"/>
    </source>
</evidence>
<feature type="transmembrane region" description="Helical" evidence="9">
    <location>
        <begin position="422"/>
        <end position="445"/>
    </location>
</feature>
<dbReference type="Proteomes" id="UP000286976">
    <property type="component" value="Unassembled WGS sequence"/>
</dbReference>
<gene>
    <name evidence="11" type="primary">mgtE</name>
    <name evidence="11" type="ORF">CWE15_00750</name>
</gene>
<evidence type="ECO:0000256" key="9">
    <source>
        <dbReference type="RuleBase" id="RU362011"/>
    </source>
</evidence>
<evidence type="ECO:0000256" key="2">
    <source>
        <dbReference type="ARBA" id="ARBA00009749"/>
    </source>
</evidence>
<evidence type="ECO:0000313" key="12">
    <source>
        <dbReference type="Proteomes" id="UP000286976"/>
    </source>
</evidence>
<feature type="domain" description="CBS" evidence="10">
    <location>
        <begin position="136"/>
        <end position="199"/>
    </location>
</feature>
<dbReference type="SMART" id="SM00924">
    <property type="entry name" value="MgtE_N"/>
    <property type="match status" value="1"/>
</dbReference>
<feature type="transmembrane region" description="Helical" evidence="9">
    <location>
        <begin position="284"/>
        <end position="304"/>
    </location>
</feature>
<dbReference type="GO" id="GO:0015095">
    <property type="term" value="F:magnesium ion transmembrane transporter activity"/>
    <property type="evidence" value="ECO:0007669"/>
    <property type="project" value="UniProtKB-UniRule"/>
</dbReference>
<comment type="function">
    <text evidence="9">Acts as a magnesium transporter.</text>
</comment>
<keyword evidence="9" id="KW-0479">Metal-binding</keyword>
<dbReference type="RefSeq" id="WP_126756156.1">
    <property type="nucleotide sequence ID" value="NZ_PIPQ01000001.1"/>
</dbReference>
<dbReference type="Gene3D" id="3.10.580.10">
    <property type="entry name" value="CBS-domain"/>
    <property type="match status" value="1"/>
</dbReference>
<dbReference type="AlphaFoldDB" id="A0A432X8L5"/>